<sequence length="155" mass="16979">MQQISVKDASSRRCTLIRGPPGTGKTHTACAIIERWMALIDGCRILVVTQSNAAALNIQERLQKFGLPSVRVGMQIPPEELLSQPHFQELLDAKELKPLRDAAARQEEVHASVTIPLLQKAAKLSQVVVMTCISSGNMSLINSSFHRVLLDEAAQ</sequence>
<dbReference type="PANTHER" id="PTHR10887:SF322">
    <property type="entry name" value="HELICASE MOV-10"/>
    <property type="match status" value="1"/>
</dbReference>
<evidence type="ECO:0000313" key="2">
    <source>
        <dbReference type="EMBL" id="CAK0792129.1"/>
    </source>
</evidence>
<dbReference type="Proteomes" id="UP001189429">
    <property type="component" value="Unassembled WGS sequence"/>
</dbReference>
<feature type="domain" description="DNA2/NAM7 helicase helicase" evidence="1">
    <location>
        <begin position="6"/>
        <end position="94"/>
    </location>
</feature>
<evidence type="ECO:0000259" key="1">
    <source>
        <dbReference type="Pfam" id="PF13086"/>
    </source>
</evidence>
<dbReference type="SUPFAM" id="SSF52540">
    <property type="entry name" value="P-loop containing nucleoside triphosphate hydrolases"/>
    <property type="match status" value="1"/>
</dbReference>
<name>A0ABN9PGQ3_9DINO</name>
<proteinExistence type="predicted"/>
<gene>
    <name evidence="2" type="ORF">PCOR1329_LOCUS2829</name>
</gene>
<dbReference type="Pfam" id="PF13086">
    <property type="entry name" value="AAA_11"/>
    <property type="match status" value="1"/>
</dbReference>
<dbReference type="EMBL" id="CAUYUJ010000717">
    <property type="protein sequence ID" value="CAK0792129.1"/>
    <property type="molecule type" value="Genomic_DNA"/>
</dbReference>
<comment type="caution">
    <text evidence="2">The sequence shown here is derived from an EMBL/GenBank/DDBJ whole genome shotgun (WGS) entry which is preliminary data.</text>
</comment>
<accession>A0ABN9PGQ3</accession>
<organism evidence="2 3">
    <name type="scientific">Prorocentrum cordatum</name>
    <dbReference type="NCBI Taxonomy" id="2364126"/>
    <lineage>
        <taxon>Eukaryota</taxon>
        <taxon>Sar</taxon>
        <taxon>Alveolata</taxon>
        <taxon>Dinophyceae</taxon>
        <taxon>Prorocentrales</taxon>
        <taxon>Prorocentraceae</taxon>
        <taxon>Prorocentrum</taxon>
    </lineage>
</organism>
<dbReference type="InterPro" id="IPR027417">
    <property type="entry name" value="P-loop_NTPase"/>
</dbReference>
<feature type="non-terminal residue" evidence="2">
    <location>
        <position position="155"/>
    </location>
</feature>
<evidence type="ECO:0000313" key="3">
    <source>
        <dbReference type="Proteomes" id="UP001189429"/>
    </source>
</evidence>
<reference evidence="2" key="1">
    <citation type="submission" date="2023-10" db="EMBL/GenBank/DDBJ databases">
        <authorList>
            <person name="Chen Y."/>
            <person name="Shah S."/>
            <person name="Dougan E. K."/>
            <person name="Thang M."/>
            <person name="Chan C."/>
        </authorList>
    </citation>
    <scope>NUCLEOTIDE SEQUENCE [LARGE SCALE GENOMIC DNA]</scope>
</reference>
<dbReference type="Gene3D" id="3.40.50.300">
    <property type="entry name" value="P-loop containing nucleotide triphosphate hydrolases"/>
    <property type="match status" value="1"/>
</dbReference>
<dbReference type="InterPro" id="IPR041677">
    <property type="entry name" value="DNA2/NAM7_AAA_11"/>
</dbReference>
<keyword evidence="3" id="KW-1185">Reference proteome</keyword>
<dbReference type="InterPro" id="IPR045055">
    <property type="entry name" value="DNA2/NAM7-like"/>
</dbReference>
<dbReference type="PANTHER" id="PTHR10887">
    <property type="entry name" value="DNA2/NAM7 HELICASE FAMILY"/>
    <property type="match status" value="1"/>
</dbReference>
<protein>
    <recommendedName>
        <fullName evidence="1">DNA2/NAM7 helicase helicase domain-containing protein</fullName>
    </recommendedName>
</protein>